<feature type="compositionally biased region" description="Pro residues" evidence="1">
    <location>
        <begin position="137"/>
        <end position="146"/>
    </location>
</feature>
<dbReference type="Gramene" id="AET6Gv20172000.16">
    <property type="protein sequence ID" value="AET6Gv20172000.16"/>
    <property type="gene ID" value="AET6Gv20172000"/>
</dbReference>
<reference evidence="2" key="5">
    <citation type="journal article" date="2021" name="G3 (Bethesda)">
        <title>Aegilops tauschii genome assembly Aet v5.0 features greater sequence contiguity and improved annotation.</title>
        <authorList>
            <person name="Wang L."/>
            <person name="Zhu T."/>
            <person name="Rodriguez J.C."/>
            <person name="Deal K.R."/>
            <person name="Dubcovsky J."/>
            <person name="McGuire P.E."/>
            <person name="Lux T."/>
            <person name="Spannagl M."/>
            <person name="Mayer K.F.X."/>
            <person name="Baldrich P."/>
            <person name="Meyers B.C."/>
            <person name="Huo N."/>
            <person name="Gu Y.Q."/>
            <person name="Zhou H."/>
            <person name="Devos K.M."/>
            <person name="Bennetzen J.L."/>
            <person name="Unver T."/>
            <person name="Budak H."/>
            <person name="Gulick P.J."/>
            <person name="Galiba G."/>
            <person name="Kalapos B."/>
            <person name="Nelson D.R."/>
            <person name="Li P."/>
            <person name="You F.M."/>
            <person name="Luo M.C."/>
            <person name="Dvorak J."/>
        </authorList>
    </citation>
    <scope>NUCLEOTIDE SEQUENCE [LARGE SCALE GENOMIC DNA]</scope>
    <source>
        <strain evidence="2">cv. AL8/78</strain>
    </source>
</reference>
<dbReference type="EnsemblPlants" id="AET6Gv20172000.1">
    <property type="protein sequence ID" value="AET6Gv20172000.1"/>
    <property type="gene ID" value="AET6Gv20172000"/>
</dbReference>
<dbReference type="GeneID" id="109758432"/>
<dbReference type="Gramene" id="AET6Gv20172000.9">
    <property type="protein sequence ID" value="AET6Gv20172000.9"/>
    <property type="gene ID" value="AET6Gv20172000"/>
</dbReference>
<dbReference type="Proteomes" id="UP000015105">
    <property type="component" value="Chromosome 6D"/>
</dbReference>
<keyword evidence="3" id="KW-1185">Reference proteome</keyword>
<dbReference type="Gramene" id="AET6Gv20172000.1">
    <property type="protein sequence ID" value="AET6Gv20172000.1"/>
    <property type="gene ID" value="AET6Gv20172000"/>
</dbReference>
<dbReference type="PANTHER" id="PTHR45224">
    <property type="entry name" value="OS01G0527900 PROTEIN-RELATED"/>
    <property type="match status" value="1"/>
</dbReference>
<dbReference type="RefSeq" id="XP_020172879.1">
    <property type="nucleotide sequence ID" value="XM_020317290.4"/>
</dbReference>
<dbReference type="STRING" id="200361.A0A453N1B2"/>
<dbReference type="Gramene" id="AET6Gv20172000.4">
    <property type="protein sequence ID" value="AET6Gv20172000.4"/>
    <property type="gene ID" value="AET6Gv20172000"/>
</dbReference>
<dbReference type="RefSeq" id="XP_020172881.1">
    <property type="nucleotide sequence ID" value="XM_020317292.4"/>
</dbReference>
<reference evidence="3" key="1">
    <citation type="journal article" date="2014" name="Science">
        <title>Ancient hybridizations among the ancestral genomes of bread wheat.</title>
        <authorList>
            <consortium name="International Wheat Genome Sequencing Consortium,"/>
            <person name="Marcussen T."/>
            <person name="Sandve S.R."/>
            <person name="Heier L."/>
            <person name="Spannagl M."/>
            <person name="Pfeifer M."/>
            <person name="Jakobsen K.S."/>
            <person name="Wulff B.B."/>
            <person name="Steuernagel B."/>
            <person name="Mayer K.F."/>
            <person name="Olsen O.A."/>
        </authorList>
    </citation>
    <scope>NUCLEOTIDE SEQUENCE [LARGE SCALE GENOMIC DNA]</scope>
    <source>
        <strain evidence="3">cv. AL8/78</strain>
    </source>
</reference>
<evidence type="ECO:0000256" key="1">
    <source>
        <dbReference type="SAM" id="MobiDB-lite"/>
    </source>
</evidence>
<dbReference type="Gramene" id="AET6Gv20172000.14">
    <property type="protein sequence ID" value="AET6Gv20172000.14"/>
    <property type="gene ID" value="AET6Gv20172000"/>
</dbReference>
<protein>
    <recommendedName>
        <fullName evidence="4">No apical meristem-associated C-terminal domain-containing protein</fullName>
    </recommendedName>
</protein>
<evidence type="ECO:0000313" key="2">
    <source>
        <dbReference type="EnsemblPlants" id="AET6Gv20172000.3"/>
    </source>
</evidence>
<dbReference type="OrthoDB" id="672681at2759"/>
<sequence>MLRASIIRLTELAISPSTSAKSHLEGRERGREKRTGASSSAWLIRERCARLQPAASARAGALDPLSIPCASPASRASPSSFARENQPVPSPQIAFSRQIEASNFSPNRHLSQTLEVSPARIKEMGQQSKRARAPAPREAPPPAPPLVPPPAHLLVPPPAHLLVPPAPKSALPPAHFLVPPALKPAPSTHHPAIPSSLRTSTWIPPRPQQSVAASLQQPGESCREAQGPCWAQPSCIGDATSPWYMADSMDYSNPQAWGVNSHPPGGYLSYFQNTPGPTQPMHNGSSPQPVNVGDDTNGGDCGRIEKRLLWTKQEDLRLVSAWLNNSNDPIQSNYKKNEQYWKDVAAVYNSTTPKNRERLVKQVKDRFGRIKKRVAWFCASYKEANALYASGESDADVKKRAMQTYEEDHKKDGPFMFEHCWEILKKEPKWDAYLERLEDLEPDKRKFSVVCPEARRGKERCRARFWGITVPFYHCPSACTSMEEKECWKDHEGLCDSPQYDNRR</sequence>
<feature type="region of interest" description="Disordered" evidence="1">
    <location>
        <begin position="122"/>
        <end position="146"/>
    </location>
</feature>
<dbReference type="AlphaFoldDB" id="A0A453N1B2"/>
<dbReference type="EnsemblPlants" id="AET6Gv20172000.16">
    <property type="protein sequence ID" value="AET6Gv20172000.16"/>
    <property type="gene ID" value="AET6Gv20172000"/>
</dbReference>
<dbReference type="KEGG" id="ats:109758432"/>
<accession>A0A453N1B2</accession>
<reference evidence="2" key="3">
    <citation type="journal article" date="2017" name="Nature">
        <title>Genome sequence of the progenitor of the wheat D genome Aegilops tauschii.</title>
        <authorList>
            <person name="Luo M.C."/>
            <person name="Gu Y.Q."/>
            <person name="Puiu D."/>
            <person name="Wang H."/>
            <person name="Twardziok S.O."/>
            <person name="Deal K.R."/>
            <person name="Huo N."/>
            <person name="Zhu T."/>
            <person name="Wang L."/>
            <person name="Wang Y."/>
            <person name="McGuire P.E."/>
            <person name="Liu S."/>
            <person name="Long H."/>
            <person name="Ramasamy R.K."/>
            <person name="Rodriguez J.C."/>
            <person name="Van S.L."/>
            <person name="Yuan L."/>
            <person name="Wang Z."/>
            <person name="Xia Z."/>
            <person name="Xiao L."/>
            <person name="Anderson O.D."/>
            <person name="Ouyang S."/>
            <person name="Liang Y."/>
            <person name="Zimin A.V."/>
            <person name="Pertea G."/>
            <person name="Qi P."/>
            <person name="Bennetzen J.L."/>
            <person name="Dai X."/>
            <person name="Dawson M.W."/>
            <person name="Muller H.G."/>
            <person name="Kugler K."/>
            <person name="Rivarola-Duarte L."/>
            <person name="Spannagl M."/>
            <person name="Mayer K.F.X."/>
            <person name="Lu F.H."/>
            <person name="Bevan M.W."/>
            <person name="Leroy P."/>
            <person name="Li P."/>
            <person name="You F.M."/>
            <person name="Sun Q."/>
            <person name="Liu Z."/>
            <person name="Lyons E."/>
            <person name="Wicker T."/>
            <person name="Salzberg S.L."/>
            <person name="Devos K.M."/>
            <person name="Dvorak J."/>
        </authorList>
    </citation>
    <scope>NUCLEOTIDE SEQUENCE [LARGE SCALE GENOMIC DNA]</scope>
    <source>
        <strain evidence="2">cv. AL8/78</strain>
    </source>
</reference>
<reference evidence="2" key="4">
    <citation type="submission" date="2019-03" db="UniProtKB">
        <authorList>
            <consortium name="EnsemblPlants"/>
        </authorList>
    </citation>
    <scope>IDENTIFICATION</scope>
</reference>
<evidence type="ECO:0008006" key="4">
    <source>
        <dbReference type="Google" id="ProtNLM"/>
    </source>
</evidence>
<evidence type="ECO:0000313" key="3">
    <source>
        <dbReference type="Proteomes" id="UP000015105"/>
    </source>
</evidence>
<feature type="compositionally biased region" description="Basic and acidic residues" evidence="1">
    <location>
        <begin position="22"/>
        <end position="35"/>
    </location>
</feature>
<dbReference type="EnsemblPlants" id="AET6Gv20172000.4">
    <property type="protein sequence ID" value="AET6Gv20172000.4"/>
    <property type="gene ID" value="AET6Gv20172000"/>
</dbReference>
<proteinExistence type="predicted"/>
<organism evidence="2 3">
    <name type="scientific">Aegilops tauschii subsp. strangulata</name>
    <name type="common">Goatgrass</name>
    <dbReference type="NCBI Taxonomy" id="200361"/>
    <lineage>
        <taxon>Eukaryota</taxon>
        <taxon>Viridiplantae</taxon>
        <taxon>Streptophyta</taxon>
        <taxon>Embryophyta</taxon>
        <taxon>Tracheophyta</taxon>
        <taxon>Spermatophyta</taxon>
        <taxon>Magnoliopsida</taxon>
        <taxon>Liliopsida</taxon>
        <taxon>Poales</taxon>
        <taxon>Poaceae</taxon>
        <taxon>BOP clade</taxon>
        <taxon>Pooideae</taxon>
        <taxon>Triticodae</taxon>
        <taxon>Triticeae</taxon>
        <taxon>Triticinae</taxon>
        <taxon>Aegilops</taxon>
    </lineage>
</organism>
<dbReference type="OMA" id="LFEHCWE"/>
<dbReference type="EnsemblPlants" id="AET6Gv20172000.9">
    <property type="protein sequence ID" value="AET6Gv20172000.9"/>
    <property type="gene ID" value="AET6Gv20172000"/>
</dbReference>
<dbReference type="Gramene" id="AET6Gv20172000.3">
    <property type="protein sequence ID" value="AET6Gv20172000.3"/>
    <property type="gene ID" value="AET6Gv20172000"/>
</dbReference>
<name>A0A453N1B2_AEGTS</name>
<dbReference type="EnsemblPlants" id="AET6Gv20172000.14">
    <property type="protein sequence ID" value="AET6Gv20172000.14"/>
    <property type="gene ID" value="AET6Gv20172000"/>
</dbReference>
<feature type="region of interest" description="Disordered" evidence="1">
    <location>
        <begin position="18"/>
        <end position="39"/>
    </location>
</feature>
<dbReference type="RefSeq" id="XP_020172880.1">
    <property type="nucleotide sequence ID" value="XM_020317291.2"/>
</dbReference>
<dbReference type="PANTHER" id="PTHR45224:SF16">
    <property type="entry name" value="OS01G0527900 PROTEIN"/>
    <property type="match status" value="1"/>
</dbReference>
<reference evidence="3" key="2">
    <citation type="journal article" date="2017" name="Nat. Plants">
        <title>The Aegilops tauschii genome reveals multiple impacts of transposons.</title>
        <authorList>
            <person name="Zhao G."/>
            <person name="Zou C."/>
            <person name="Li K."/>
            <person name="Wang K."/>
            <person name="Li T."/>
            <person name="Gao L."/>
            <person name="Zhang X."/>
            <person name="Wang H."/>
            <person name="Yang Z."/>
            <person name="Liu X."/>
            <person name="Jiang W."/>
            <person name="Mao L."/>
            <person name="Kong X."/>
            <person name="Jiao Y."/>
            <person name="Jia J."/>
        </authorList>
    </citation>
    <scope>NUCLEOTIDE SEQUENCE [LARGE SCALE GENOMIC DNA]</scope>
    <source>
        <strain evidence="3">cv. AL8/78</strain>
    </source>
</reference>
<dbReference type="EnsemblPlants" id="AET6Gv20172000.3">
    <property type="protein sequence ID" value="AET6Gv20172000.3"/>
    <property type="gene ID" value="AET6Gv20172000"/>
</dbReference>